<keyword evidence="3" id="KW-1185">Reference proteome</keyword>
<dbReference type="AlphaFoldDB" id="A0A8H6YXY5"/>
<evidence type="ECO:0000256" key="1">
    <source>
        <dbReference type="SAM" id="MobiDB-lite"/>
    </source>
</evidence>
<feature type="compositionally biased region" description="Basic and acidic residues" evidence="1">
    <location>
        <begin position="114"/>
        <end position="130"/>
    </location>
</feature>
<dbReference type="OrthoDB" id="3035962at2759"/>
<dbReference type="Proteomes" id="UP000620124">
    <property type="component" value="Unassembled WGS sequence"/>
</dbReference>
<dbReference type="EMBL" id="JACAZI010000002">
    <property type="protein sequence ID" value="KAF7369123.1"/>
    <property type="molecule type" value="Genomic_DNA"/>
</dbReference>
<organism evidence="2 3">
    <name type="scientific">Mycena venus</name>
    <dbReference type="NCBI Taxonomy" id="2733690"/>
    <lineage>
        <taxon>Eukaryota</taxon>
        <taxon>Fungi</taxon>
        <taxon>Dikarya</taxon>
        <taxon>Basidiomycota</taxon>
        <taxon>Agaricomycotina</taxon>
        <taxon>Agaricomycetes</taxon>
        <taxon>Agaricomycetidae</taxon>
        <taxon>Agaricales</taxon>
        <taxon>Marasmiineae</taxon>
        <taxon>Mycenaceae</taxon>
        <taxon>Mycena</taxon>
    </lineage>
</organism>
<feature type="compositionally biased region" description="Polar residues" evidence="1">
    <location>
        <begin position="1"/>
        <end position="17"/>
    </location>
</feature>
<sequence length="315" mass="35051">MTDYTANAPTQSSSGNLLSEDIEQKVDTKLTIELPSSTCKMEDGESPRSSTAEIAVLKALLTQKTDASLKREVELRTKILELEKQNKRLKMKRAADVARIESLKAEVACLKDREVKQEEPQLANEEHAEESIPILDTDDEEPEDNETDVYPHLTAEADVPTSPFVTATTNLHPDSPARSSSQRPSKDAWPPVPGSTGKPLPGRDDSNTDIQVKDEVIDVVIKTEGEPDQFKRVTLIKSEDGKFDIWNVDGFGLGPTIEVDERDKRGFTRKVISDVRPVFAMANAYVLIFFEAFGGGHVECYHNWNPKFEQAAKQP</sequence>
<feature type="compositionally biased region" description="Acidic residues" evidence="1">
    <location>
        <begin position="136"/>
        <end position="147"/>
    </location>
</feature>
<evidence type="ECO:0000313" key="2">
    <source>
        <dbReference type="EMBL" id="KAF7369123.1"/>
    </source>
</evidence>
<comment type="caution">
    <text evidence="2">The sequence shown here is derived from an EMBL/GenBank/DDBJ whole genome shotgun (WGS) entry which is preliminary data.</text>
</comment>
<proteinExistence type="predicted"/>
<name>A0A8H6YXY5_9AGAR</name>
<accession>A0A8H6YXY5</accession>
<gene>
    <name evidence="2" type="ORF">MVEN_00239500</name>
</gene>
<feature type="region of interest" description="Disordered" evidence="1">
    <location>
        <begin position="114"/>
        <end position="211"/>
    </location>
</feature>
<protein>
    <submittedName>
        <fullName evidence="2">Uncharacterized protein</fullName>
    </submittedName>
</protein>
<reference evidence="2" key="1">
    <citation type="submission" date="2020-05" db="EMBL/GenBank/DDBJ databases">
        <title>Mycena genomes resolve the evolution of fungal bioluminescence.</title>
        <authorList>
            <person name="Tsai I.J."/>
        </authorList>
    </citation>
    <scope>NUCLEOTIDE SEQUENCE</scope>
    <source>
        <strain evidence="2">CCC161011</strain>
    </source>
</reference>
<feature type="region of interest" description="Disordered" evidence="1">
    <location>
        <begin position="1"/>
        <end position="20"/>
    </location>
</feature>
<feature type="compositionally biased region" description="Polar residues" evidence="1">
    <location>
        <begin position="163"/>
        <end position="183"/>
    </location>
</feature>
<evidence type="ECO:0000313" key="3">
    <source>
        <dbReference type="Proteomes" id="UP000620124"/>
    </source>
</evidence>
<feature type="compositionally biased region" description="Basic and acidic residues" evidence="1">
    <location>
        <begin position="201"/>
        <end position="211"/>
    </location>
</feature>